<feature type="transmembrane region" description="Helical" evidence="1">
    <location>
        <begin position="36"/>
        <end position="52"/>
    </location>
</feature>
<feature type="signal peptide" evidence="2">
    <location>
        <begin position="1"/>
        <end position="20"/>
    </location>
</feature>
<evidence type="ECO:0008006" key="5">
    <source>
        <dbReference type="Google" id="ProtNLM"/>
    </source>
</evidence>
<dbReference type="RefSeq" id="WP_159578871.1">
    <property type="nucleotide sequence ID" value="NZ_JBIPKE010000012.1"/>
</dbReference>
<gene>
    <name evidence="3" type="ORF">ACHKAR_04360</name>
</gene>
<evidence type="ECO:0000313" key="3">
    <source>
        <dbReference type="EMBL" id="MFH6982657.1"/>
    </source>
</evidence>
<proteinExistence type="predicted"/>
<keyword evidence="1" id="KW-0472">Membrane</keyword>
<dbReference type="EMBL" id="JBIPKE010000012">
    <property type="protein sequence ID" value="MFH6982657.1"/>
    <property type="molecule type" value="Genomic_DNA"/>
</dbReference>
<protein>
    <recommendedName>
        <fullName evidence="5">Signal peptidase</fullName>
    </recommendedName>
</protein>
<keyword evidence="1" id="KW-0812">Transmembrane</keyword>
<keyword evidence="2" id="KW-0732">Signal</keyword>
<evidence type="ECO:0000313" key="4">
    <source>
        <dbReference type="Proteomes" id="UP001610063"/>
    </source>
</evidence>
<comment type="caution">
    <text evidence="3">The sequence shown here is derived from an EMBL/GenBank/DDBJ whole genome shotgun (WGS) entry which is preliminary data.</text>
</comment>
<accession>A0ABW7N5E8</accession>
<feature type="chain" id="PRO_5046874434" description="Signal peptidase" evidence="2">
    <location>
        <begin position="21"/>
        <end position="61"/>
    </location>
</feature>
<keyword evidence="4" id="KW-1185">Reference proteome</keyword>
<reference evidence="3 4" key="1">
    <citation type="journal article" date="2013" name="Int. J. Syst. Evol. Microbiol.">
        <title>Marinoscillum luteum sp. nov., isolated from marine sediment.</title>
        <authorList>
            <person name="Cha I.T."/>
            <person name="Park S.J."/>
            <person name="Kim S.J."/>
            <person name="Kim J.G."/>
            <person name="Jung M.Y."/>
            <person name="Shin K.S."/>
            <person name="Kwon K.K."/>
            <person name="Yang S.H."/>
            <person name="Seo Y.S."/>
            <person name="Rhee S.K."/>
        </authorList>
    </citation>
    <scope>NUCLEOTIDE SEQUENCE [LARGE SCALE GENOMIC DNA]</scope>
    <source>
        <strain evidence="3 4">KCTC 23939</strain>
    </source>
</reference>
<organism evidence="3 4">
    <name type="scientific">Marinoscillum luteum</name>
    <dbReference type="NCBI Taxonomy" id="861051"/>
    <lineage>
        <taxon>Bacteria</taxon>
        <taxon>Pseudomonadati</taxon>
        <taxon>Bacteroidota</taxon>
        <taxon>Cytophagia</taxon>
        <taxon>Cytophagales</taxon>
        <taxon>Reichenbachiellaceae</taxon>
        <taxon>Marinoscillum</taxon>
    </lineage>
</organism>
<keyword evidence="1" id="KW-1133">Transmembrane helix</keyword>
<evidence type="ECO:0000256" key="1">
    <source>
        <dbReference type="SAM" id="Phobius"/>
    </source>
</evidence>
<dbReference type="Proteomes" id="UP001610063">
    <property type="component" value="Unassembled WGS sequence"/>
</dbReference>
<evidence type="ECO:0000256" key="2">
    <source>
        <dbReference type="SAM" id="SignalP"/>
    </source>
</evidence>
<sequence>MKKFLLSLMSVIALTLPAWAQETAGTAEPSLSQKLIFYGITIAGVAFLVAAWRRSKWGRKK</sequence>
<name>A0ABW7N5E8_9BACT</name>